<keyword evidence="6" id="KW-0378">Hydrolase</keyword>
<evidence type="ECO:0000259" key="13">
    <source>
        <dbReference type="Pfam" id="PF17820"/>
    </source>
</evidence>
<dbReference type="CDD" id="cd06163">
    <property type="entry name" value="S2P-M50_PDZ_RseP-like"/>
    <property type="match status" value="1"/>
</dbReference>
<feature type="transmembrane region" description="Helical" evidence="11">
    <location>
        <begin position="400"/>
        <end position="421"/>
    </location>
</feature>
<evidence type="ECO:0000256" key="1">
    <source>
        <dbReference type="ARBA" id="ARBA00001947"/>
    </source>
</evidence>
<feature type="transmembrane region" description="Helical" evidence="11">
    <location>
        <begin position="122"/>
        <end position="144"/>
    </location>
</feature>
<dbReference type="Proteomes" id="UP001434337">
    <property type="component" value="Chromosome"/>
</dbReference>
<comment type="subcellular location">
    <subcellularLocation>
        <location evidence="2">Membrane</location>
        <topology evidence="2">Multi-pass membrane protein</topology>
    </subcellularLocation>
</comment>
<dbReference type="Pfam" id="PF02163">
    <property type="entry name" value="Peptidase_M50"/>
    <property type="match status" value="1"/>
</dbReference>
<dbReference type="PANTHER" id="PTHR42837">
    <property type="entry name" value="REGULATOR OF SIGMA-E PROTEASE RSEP"/>
    <property type="match status" value="1"/>
</dbReference>
<name>A0ABZ3CAL3_9ACTN</name>
<protein>
    <submittedName>
        <fullName evidence="14">M50 family metallopeptidase</fullName>
    </submittedName>
</protein>
<evidence type="ECO:0000313" key="15">
    <source>
        <dbReference type="Proteomes" id="UP001434337"/>
    </source>
</evidence>
<evidence type="ECO:0000256" key="7">
    <source>
        <dbReference type="ARBA" id="ARBA00022833"/>
    </source>
</evidence>
<evidence type="ECO:0000256" key="3">
    <source>
        <dbReference type="ARBA" id="ARBA00007931"/>
    </source>
</evidence>
<evidence type="ECO:0000256" key="8">
    <source>
        <dbReference type="ARBA" id="ARBA00022989"/>
    </source>
</evidence>
<keyword evidence="5 11" id="KW-0812">Transmembrane</keyword>
<feature type="domain" description="PDZ" evidence="13">
    <location>
        <begin position="181"/>
        <end position="225"/>
    </location>
</feature>
<evidence type="ECO:0000256" key="9">
    <source>
        <dbReference type="ARBA" id="ARBA00023049"/>
    </source>
</evidence>
<evidence type="ECO:0000313" key="14">
    <source>
        <dbReference type="EMBL" id="WZW99666.1"/>
    </source>
</evidence>
<keyword evidence="10 11" id="KW-0472">Membrane</keyword>
<keyword evidence="9" id="KW-0482">Metalloprotease</keyword>
<organism evidence="14 15">
    <name type="scientific">Propioniciclava soli</name>
    <dbReference type="NCBI Taxonomy" id="2775081"/>
    <lineage>
        <taxon>Bacteria</taxon>
        <taxon>Bacillati</taxon>
        <taxon>Actinomycetota</taxon>
        <taxon>Actinomycetes</taxon>
        <taxon>Propionibacteriales</taxon>
        <taxon>Propionibacteriaceae</taxon>
        <taxon>Propioniciclava</taxon>
    </lineage>
</organism>
<dbReference type="EMBL" id="CP115965">
    <property type="protein sequence ID" value="WZW99666.1"/>
    <property type="molecule type" value="Genomic_DNA"/>
</dbReference>
<evidence type="ECO:0000256" key="5">
    <source>
        <dbReference type="ARBA" id="ARBA00022692"/>
    </source>
</evidence>
<dbReference type="Gene3D" id="2.30.42.10">
    <property type="match status" value="1"/>
</dbReference>
<keyword evidence="8 11" id="KW-1133">Transmembrane helix</keyword>
<keyword evidence="15" id="KW-1185">Reference proteome</keyword>
<evidence type="ECO:0000256" key="6">
    <source>
        <dbReference type="ARBA" id="ARBA00022801"/>
    </source>
</evidence>
<feature type="transmembrane region" description="Helical" evidence="11">
    <location>
        <begin position="338"/>
        <end position="358"/>
    </location>
</feature>
<dbReference type="Pfam" id="PF17820">
    <property type="entry name" value="PDZ_6"/>
    <property type="match status" value="1"/>
</dbReference>
<keyword evidence="4" id="KW-0645">Protease</keyword>
<evidence type="ECO:0000256" key="2">
    <source>
        <dbReference type="ARBA" id="ARBA00004141"/>
    </source>
</evidence>
<proteinExistence type="inferred from homology"/>
<dbReference type="RefSeq" id="WP_342373250.1">
    <property type="nucleotide sequence ID" value="NZ_CP115965.1"/>
</dbReference>
<gene>
    <name evidence="14" type="ORF">PCC79_05585</name>
</gene>
<keyword evidence="7" id="KW-0862">Zinc</keyword>
<evidence type="ECO:0000259" key="12">
    <source>
        <dbReference type="Pfam" id="PF02163"/>
    </source>
</evidence>
<accession>A0ABZ3CAL3</accession>
<dbReference type="PANTHER" id="PTHR42837:SF2">
    <property type="entry name" value="MEMBRANE METALLOPROTEASE ARASP2, CHLOROPLASTIC-RELATED"/>
    <property type="match status" value="1"/>
</dbReference>
<dbReference type="InterPro" id="IPR036034">
    <property type="entry name" value="PDZ_sf"/>
</dbReference>
<evidence type="ECO:0000256" key="10">
    <source>
        <dbReference type="ARBA" id="ARBA00023136"/>
    </source>
</evidence>
<comment type="similarity">
    <text evidence="3">Belongs to the peptidase M50B family.</text>
</comment>
<dbReference type="SUPFAM" id="SSF50156">
    <property type="entry name" value="PDZ domain-like"/>
    <property type="match status" value="1"/>
</dbReference>
<evidence type="ECO:0000256" key="4">
    <source>
        <dbReference type="ARBA" id="ARBA00022670"/>
    </source>
</evidence>
<sequence>MTLVWTIVFAIAFFALLMVSVALHEVGHMVPAKLFGVKVPRYFVGFGPTLWSIRRGGTEYGIKAFPLGGFVQLLGMYPPFDPTAKDSRLQRLADDARAAEWEDITPADRGRLFHERATWQKLIVMFGGPAMNLFIAFVLMWGVVGLYGAWRDQPVVASTVNCLVAEPRDDMTCTDADQPTPSVQAGLEAGDRIVAFNGTAIHSQGQLSELIRANMGGEMTLVVERDGTELTLPTVHTLVRQVPATLDPSRAVDAGWLGFMPVSEFQRGGPGEALSDLWLMTRQSVVALAQFPVRVWNLTVDLVTGQPRSLYDPVSIVGASAMAGQVAASDQVDAGARVAFFANLLAAVNLFLALFNLVPLPPLDGGHMAGALWEGVRRAAARLTGRPQPKPLDTAKMVPVTYVVAGFLLLCGLIVIVADIVRPMQLS</sequence>
<evidence type="ECO:0000256" key="11">
    <source>
        <dbReference type="SAM" id="Phobius"/>
    </source>
</evidence>
<feature type="domain" description="Peptidase M50" evidence="12">
    <location>
        <begin position="12"/>
        <end position="380"/>
    </location>
</feature>
<dbReference type="InterPro" id="IPR004387">
    <property type="entry name" value="Pept_M50_Zn"/>
</dbReference>
<dbReference type="InterPro" id="IPR008915">
    <property type="entry name" value="Peptidase_M50"/>
</dbReference>
<dbReference type="InterPro" id="IPR041489">
    <property type="entry name" value="PDZ_6"/>
</dbReference>
<reference evidence="14 15" key="1">
    <citation type="journal article" date="2023" name="Environ Microbiome">
        <title>A coral-associated actinobacterium mitigates coral bleaching under heat stress.</title>
        <authorList>
            <person name="Li J."/>
            <person name="Zou Y."/>
            <person name="Li Q."/>
            <person name="Zhang J."/>
            <person name="Bourne D.G."/>
            <person name="Lyu Y."/>
            <person name="Liu C."/>
            <person name="Zhang S."/>
        </authorList>
    </citation>
    <scope>NUCLEOTIDE SEQUENCE [LARGE SCALE GENOMIC DNA]</scope>
    <source>
        <strain evidence="14 15">SCSIO 13291</strain>
    </source>
</reference>
<comment type="cofactor">
    <cofactor evidence="1">
        <name>Zn(2+)</name>
        <dbReference type="ChEBI" id="CHEBI:29105"/>
    </cofactor>
</comment>